<keyword evidence="2" id="KW-1185">Reference proteome</keyword>
<dbReference type="EMBL" id="CAJVPJ010000037">
    <property type="protein sequence ID" value="CAG8463023.1"/>
    <property type="molecule type" value="Genomic_DNA"/>
</dbReference>
<reference evidence="1" key="1">
    <citation type="submission" date="2021-06" db="EMBL/GenBank/DDBJ databases">
        <authorList>
            <person name="Kallberg Y."/>
            <person name="Tangrot J."/>
            <person name="Rosling A."/>
        </authorList>
    </citation>
    <scope>NUCLEOTIDE SEQUENCE</scope>
    <source>
        <strain evidence="1">IA702</strain>
    </source>
</reference>
<proteinExistence type="predicted"/>
<comment type="caution">
    <text evidence="1">The sequence shown here is derived from an EMBL/GenBank/DDBJ whole genome shotgun (WGS) entry which is preliminary data.</text>
</comment>
<accession>A0A9N8Z1Z9</accession>
<dbReference type="OrthoDB" id="2351154at2759"/>
<organism evidence="1 2">
    <name type="scientific">Paraglomus occultum</name>
    <dbReference type="NCBI Taxonomy" id="144539"/>
    <lineage>
        <taxon>Eukaryota</taxon>
        <taxon>Fungi</taxon>
        <taxon>Fungi incertae sedis</taxon>
        <taxon>Mucoromycota</taxon>
        <taxon>Glomeromycotina</taxon>
        <taxon>Glomeromycetes</taxon>
        <taxon>Paraglomerales</taxon>
        <taxon>Paraglomeraceae</taxon>
        <taxon>Paraglomus</taxon>
    </lineage>
</organism>
<name>A0A9N8Z1Z9_9GLOM</name>
<protein>
    <submittedName>
        <fullName evidence="1">6400_t:CDS:1</fullName>
    </submittedName>
</protein>
<sequence length="355" mass="40610">MSIGIPTAAFREIIEYIHRDPQWDTILRACMLVNKAWANIVIPVYWRTPFKKSATVNGEIMKSSTLIRLLNEEERSEIRFQLPPMWLSTVLPYPYFIKELDLYAMFESVGAWVDSTKTAPIADSSVSMDLFLSNQMNQIIQALLKMFDRYSARLNVLSLIMKYSRQYYFRAADAIALFCDKNETLVSDTNKIVIDGECRDNELYKALAKTCRRVVGKLKTGAILFAMADDLIDQLFIGTSLYNSGQYNRRLDKVSQPLTSNFCTTILAISDQSKTLSYVRFDGFDFTHSEPLHKLALCRNLKKLVFINCQGLNSIMIFPLTVADFPVLKEVVVENSEHGMLQGWARGINARSRRL</sequence>
<dbReference type="AlphaFoldDB" id="A0A9N8Z1Z9"/>
<gene>
    <name evidence="1" type="ORF">POCULU_LOCUS658</name>
</gene>
<dbReference type="Proteomes" id="UP000789572">
    <property type="component" value="Unassembled WGS sequence"/>
</dbReference>
<evidence type="ECO:0000313" key="2">
    <source>
        <dbReference type="Proteomes" id="UP000789572"/>
    </source>
</evidence>
<evidence type="ECO:0000313" key="1">
    <source>
        <dbReference type="EMBL" id="CAG8463023.1"/>
    </source>
</evidence>